<reference evidence="1" key="1">
    <citation type="submission" date="2021-06" db="EMBL/GenBank/DDBJ databases">
        <title>Comparative genomics, transcriptomics and evolutionary studies reveal genomic signatures of adaptation to plant cell wall in hemibiotrophic fungi.</title>
        <authorList>
            <consortium name="DOE Joint Genome Institute"/>
            <person name="Baroncelli R."/>
            <person name="Diaz J.F."/>
            <person name="Benocci T."/>
            <person name="Peng M."/>
            <person name="Battaglia E."/>
            <person name="Haridas S."/>
            <person name="Andreopoulos W."/>
            <person name="Labutti K."/>
            <person name="Pangilinan J."/>
            <person name="Floch G.L."/>
            <person name="Makela M.R."/>
            <person name="Henrissat B."/>
            <person name="Grigoriev I.V."/>
            <person name="Crouch J.A."/>
            <person name="De Vries R.P."/>
            <person name="Sukno S.A."/>
            <person name="Thon M.R."/>
        </authorList>
    </citation>
    <scope>NUCLEOTIDE SEQUENCE</scope>
    <source>
        <strain evidence="1">MAFF235873</strain>
    </source>
</reference>
<protein>
    <submittedName>
        <fullName evidence="1">Uncharacterized protein</fullName>
    </submittedName>
</protein>
<dbReference type="Proteomes" id="UP001232148">
    <property type="component" value="Unassembled WGS sequence"/>
</dbReference>
<accession>A0AAD9M448</accession>
<sequence length="192" mass="22325">MLHLNSGKIPRQWLTLTASLPRNLETSIPVLNCEDAPKRQLGRPRFTNELPIFLRPNHHLQTDIRRTRYLSRFLLLVAKIPLKNGNALEHGRKSDFVFDEYRTELQTSNNSVHVKSTIICYIRRHKVHYSRISVKSSSCRAAGILSHSYCTSMMIRFNSKTSSILLGELASSRFAFDYQSFSKYHTFEHTLW</sequence>
<proteinExistence type="predicted"/>
<evidence type="ECO:0000313" key="2">
    <source>
        <dbReference type="Proteomes" id="UP001232148"/>
    </source>
</evidence>
<evidence type="ECO:0000313" key="1">
    <source>
        <dbReference type="EMBL" id="KAK2033716.1"/>
    </source>
</evidence>
<keyword evidence="2" id="KW-1185">Reference proteome</keyword>
<dbReference type="EMBL" id="MU842819">
    <property type="protein sequence ID" value="KAK2033716.1"/>
    <property type="molecule type" value="Genomic_DNA"/>
</dbReference>
<name>A0AAD9M448_9PEZI</name>
<dbReference type="AlphaFoldDB" id="A0AAD9M448"/>
<gene>
    <name evidence="1" type="ORF">LX32DRAFT_41140</name>
</gene>
<comment type="caution">
    <text evidence="1">The sequence shown here is derived from an EMBL/GenBank/DDBJ whole genome shotgun (WGS) entry which is preliminary data.</text>
</comment>
<organism evidence="1 2">
    <name type="scientific">Colletotrichum zoysiae</name>
    <dbReference type="NCBI Taxonomy" id="1216348"/>
    <lineage>
        <taxon>Eukaryota</taxon>
        <taxon>Fungi</taxon>
        <taxon>Dikarya</taxon>
        <taxon>Ascomycota</taxon>
        <taxon>Pezizomycotina</taxon>
        <taxon>Sordariomycetes</taxon>
        <taxon>Hypocreomycetidae</taxon>
        <taxon>Glomerellales</taxon>
        <taxon>Glomerellaceae</taxon>
        <taxon>Colletotrichum</taxon>
        <taxon>Colletotrichum graminicola species complex</taxon>
    </lineage>
</organism>